<protein>
    <submittedName>
        <fullName evidence="2">Uncharacterized protein</fullName>
    </submittedName>
</protein>
<evidence type="ECO:0000256" key="1">
    <source>
        <dbReference type="SAM" id="Phobius"/>
    </source>
</evidence>
<accession>A0A0G1FAR1</accession>
<keyword evidence="1" id="KW-1133">Transmembrane helix</keyword>
<proteinExistence type="predicted"/>
<reference evidence="2 3" key="1">
    <citation type="journal article" date="2015" name="Nature">
        <title>rRNA introns, odd ribosomes, and small enigmatic genomes across a large radiation of phyla.</title>
        <authorList>
            <person name="Brown C.T."/>
            <person name="Hug L.A."/>
            <person name="Thomas B.C."/>
            <person name="Sharon I."/>
            <person name="Castelle C.J."/>
            <person name="Singh A."/>
            <person name="Wilkins M.J."/>
            <person name="Williams K.H."/>
            <person name="Banfield J.F."/>
        </authorList>
    </citation>
    <scope>NUCLEOTIDE SEQUENCE [LARGE SCALE GENOMIC DNA]</scope>
</reference>
<organism evidence="2 3">
    <name type="scientific">Candidatus Gottesmanbacteria bacterium GW2011_GWA1_43_11</name>
    <dbReference type="NCBI Taxonomy" id="1618436"/>
    <lineage>
        <taxon>Bacteria</taxon>
        <taxon>Candidatus Gottesmaniibacteriota</taxon>
    </lineage>
</organism>
<dbReference type="Proteomes" id="UP000034543">
    <property type="component" value="Unassembled WGS sequence"/>
</dbReference>
<evidence type="ECO:0000313" key="3">
    <source>
        <dbReference type="Proteomes" id="UP000034543"/>
    </source>
</evidence>
<sequence length="580" mass="64304">MLTATSANIRTHETVENWSYTGANENFFVAAQAGGERVNQESKAFLKLIEPVLQKPFTEVLQFEKFSRELNQKIPQIVCAIGYLLDNVIYVYVQHGVVYVNRGDRFGPIITGTGSASGEVKSDDFLLFTGLTLGKQISQPELQKIFAAGDLSLTAKALNEKIDASKQNQVIAVVIVEVSQAQEKVQAAPRFQEISERARVQVSLVMPRVLLGRIRRNARPLAMLIVGLTAALLILTSVGITTRHRQQQQNEVAQVLGAASHKFEEGMALIDLNPIRARELLLAAKTELEAELIKTSDEKLKTEIASYLEKINQGMVTVSRQYEVNLDSFFTLDLISPGAEGNKLALYQDALVVLDAQHAALYRISIGNKAAKVIAAGSDIANTQAVAVHGEDVFVFTDVIRKVTLSQAQAPVVIEKSDQWMKIADIKAFAGNLYLLDTGRNWIWKYLRTEDGYGSLQDYFVFDTLVDLAGAGNLTIDGAVWLTQNGKVLKFTQGKETLWQISGLEQPLGNHLDIYTDDTTQNIYLLDTDNQRVVVSDKEGVYLAQYSWKENIEIKDFVVSEVIKKILLLSHGTIYGIDLH</sequence>
<dbReference type="AlphaFoldDB" id="A0A0G1FAR1"/>
<dbReference type="InterPro" id="IPR011042">
    <property type="entry name" value="6-blade_b-propeller_TolB-like"/>
</dbReference>
<evidence type="ECO:0000313" key="2">
    <source>
        <dbReference type="EMBL" id="KKS83948.1"/>
    </source>
</evidence>
<dbReference type="EMBL" id="LCFB01000029">
    <property type="protein sequence ID" value="KKS83948.1"/>
    <property type="molecule type" value="Genomic_DNA"/>
</dbReference>
<feature type="transmembrane region" description="Helical" evidence="1">
    <location>
        <begin position="221"/>
        <end position="240"/>
    </location>
</feature>
<dbReference type="SUPFAM" id="SSF63825">
    <property type="entry name" value="YWTD domain"/>
    <property type="match status" value="1"/>
</dbReference>
<comment type="caution">
    <text evidence="2">The sequence shown here is derived from an EMBL/GenBank/DDBJ whole genome shotgun (WGS) entry which is preliminary data.</text>
</comment>
<name>A0A0G1FAR1_9BACT</name>
<gene>
    <name evidence="2" type="ORF">UV59_C0029G0020</name>
</gene>
<keyword evidence="1" id="KW-0812">Transmembrane</keyword>
<dbReference type="STRING" id="1618436.UV59_C0029G0020"/>
<keyword evidence="1" id="KW-0472">Membrane</keyword>
<dbReference type="Gene3D" id="2.120.10.30">
    <property type="entry name" value="TolB, C-terminal domain"/>
    <property type="match status" value="1"/>
</dbReference>